<evidence type="ECO:0000313" key="1">
    <source>
        <dbReference type="EMBL" id="KKS43185.1"/>
    </source>
</evidence>
<dbReference type="Pfam" id="PF02511">
    <property type="entry name" value="Thy1"/>
    <property type="match status" value="2"/>
</dbReference>
<dbReference type="GO" id="GO:0004799">
    <property type="term" value="F:thymidylate synthase activity"/>
    <property type="evidence" value="ECO:0007669"/>
    <property type="project" value="TreeGrafter"/>
</dbReference>
<proteinExistence type="predicted"/>
<dbReference type="SUPFAM" id="SSF69796">
    <property type="entry name" value="Thymidylate synthase-complementing protein Thy1"/>
    <property type="match status" value="2"/>
</dbReference>
<dbReference type="EMBL" id="LCDA01000002">
    <property type="protein sequence ID" value="KKS43185.1"/>
    <property type="molecule type" value="Genomic_DNA"/>
</dbReference>
<dbReference type="PROSITE" id="PS51331">
    <property type="entry name" value="THYX"/>
    <property type="match status" value="2"/>
</dbReference>
<dbReference type="AlphaFoldDB" id="A0A0G0Z393"/>
<accession>A0A0G0Z393</accession>
<gene>
    <name evidence="1" type="ORF">UV06_C0002G0087</name>
</gene>
<comment type="caution">
    <text evidence="1">The sequence shown here is derived from an EMBL/GenBank/DDBJ whole genome shotgun (WGS) entry which is preliminary data.</text>
</comment>
<dbReference type="GO" id="GO:0050660">
    <property type="term" value="F:flavin adenine dinucleotide binding"/>
    <property type="evidence" value="ECO:0007669"/>
    <property type="project" value="InterPro"/>
</dbReference>
<evidence type="ECO:0000313" key="2">
    <source>
        <dbReference type="Proteomes" id="UP000033854"/>
    </source>
</evidence>
<organism evidence="1 2">
    <name type="scientific">Candidatus Collierbacteria bacterium GW2011_GWA2_42_17</name>
    <dbReference type="NCBI Taxonomy" id="1618378"/>
    <lineage>
        <taxon>Bacteria</taxon>
        <taxon>Candidatus Collieribacteriota</taxon>
    </lineage>
</organism>
<name>A0A0G0Z393_9BACT</name>
<dbReference type="Gene3D" id="3.30.1360.170">
    <property type="match status" value="2"/>
</dbReference>
<dbReference type="InterPro" id="IPR036098">
    <property type="entry name" value="Thymidylate_synthase_ThyX_sf"/>
</dbReference>
<dbReference type="GO" id="GO:0070402">
    <property type="term" value="F:NADPH binding"/>
    <property type="evidence" value="ECO:0007669"/>
    <property type="project" value="TreeGrafter"/>
</dbReference>
<sequence>MDRKEAYPSVELSRFKSRVSLILHSTAPINTSSFTPEQISLLNSATTIVSAAARTCYSSEIQTPLDYLQKSDKYRQISDSVVISTKEAGHNTTRQHASYTFALENISRLAINFLHSQPFYNSEEMSQRYVNMADTRSLTPDTGNEDHNRALSEAATSLSTAYNHLQELLTPTTRKFILERFPGRDTEAWRNKINNEAGKKSQEIARYLLPLGMPTNLHFTINELTLKRLYHLSQNLPITNELSAIIQGMVDVAISTDPSLQQELDKPLPILARPRYNPKNTDHHSENIAIIDNLSPISPNITRAVRHILGVTSEEISDDDALKLVFDPNINPLMTQVDGDGVIDHLSQSLNQVNLSVELSLSHTANYQLHRHRSLNHTTPLIIPLPQSESDYVIPTILDSNPEAYEFFLETLALHSQKLQNLFDQGISLEHLQYLLPNAVRIHKSVSGPFGAWYHFLKTRNCFNAQEEINAIATSITKQIIDIDPALAPHLDHLVPCGLRKESNVKPYCPEGARFCGVRIWNLSVKDYPRRNI</sequence>
<dbReference type="GO" id="GO:0006231">
    <property type="term" value="P:dTMP biosynthetic process"/>
    <property type="evidence" value="ECO:0007669"/>
    <property type="project" value="InterPro"/>
</dbReference>
<reference evidence="1 2" key="1">
    <citation type="journal article" date="2015" name="Nature">
        <title>rRNA introns, odd ribosomes, and small enigmatic genomes across a large radiation of phyla.</title>
        <authorList>
            <person name="Brown C.T."/>
            <person name="Hug L.A."/>
            <person name="Thomas B.C."/>
            <person name="Sharon I."/>
            <person name="Castelle C.J."/>
            <person name="Singh A."/>
            <person name="Wilkins M.J."/>
            <person name="Williams K.H."/>
            <person name="Banfield J.F."/>
        </authorList>
    </citation>
    <scope>NUCLEOTIDE SEQUENCE [LARGE SCALE GENOMIC DNA]</scope>
</reference>
<dbReference type="Proteomes" id="UP000033854">
    <property type="component" value="Unassembled WGS sequence"/>
</dbReference>
<dbReference type="InterPro" id="IPR003669">
    <property type="entry name" value="Thymidylate_synthase_ThyX"/>
</dbReference>
<dbReference type="PANTHER" id="PTHR34934:SF1">
    <property type="entry name" value="FLAVIN-DEPENDENT THYMIDYLATE SYNTHASE"/>
    <property type="match status" value="1"/>
</dbReference>
<dbReference type="CDD" id="cd20175">
    <property type="entry name" value="ThyX"/>
    <property type="match status" value="1"/>
</dbReference>
<dbReference type="PANTHER" id="PTHR34934">
    <property type="entry name" value="FLAVIN-DEPENDENT THYMIDYLATE SYNTHASE"/>
    <property type="match status" value="1"/>
</dbReference>
<dbReference type="GO" id="GO:0050797">
    <property type="term" value="F:thymidylate synthase (FAD) activity"/>
    <property type="evidence" value="ECO:0007669"/>
    <property type="project" value="InterPro"/>
</dbReference>
<protein>
    <submittedName>
        <fullName evidence="1">Thymidylate synthase ThyX</fullName>
    </submittedName>
</protein>